<gene>
    <name evidence="2" type="ORF">SAMN02745217_02900</name>
</gene>
<sequence length="325" mass="37135">MPVRRAIYTAVIIMTLVIMTGCEKNISYRNTVAFTMDDSKVYINEMMYHVLLARMQDEMYVSYMGNKSGTDEESAAVTESGTDNKELKKALKEAAIENAVRYQLFYELSKQKGYLLTEEEKEQCQERVKSILLNFGEEKLDSYGLDKESLTAIQEKITLASRYYADYLDGLDISKEKISKGMDKDSFRQYEISYLYGGKAEKEKISALLTRAQTEDFEDISKDTGIKAGKLTFLAGKGTFGEEEILEEKITAMKEGEVQGVIETVNGYYIIKLQKDSSEEAFENAVDEEFKKQRDAEAQKGYETLKAEHSIEFNKNLKKFITIEK</sequence>
<dbReference type="AlphaFoldDB" id="A0A1M7YE74"/>
<dbReference type="SUPFAM" id="SSF54534">
    <property type="entry name" value="FKBP-like"/>
    <property type="match status" value="1"/>
</dbReference>
<dbReference type="EMBL" id="FRFD01000008">
    <property type="protein sequence ID" value="SHO50798.1"/>
    <property type="molecule type" value="Genomic_DNA"/>
</dbReference>
<dbReference type="STRING" id="1121345.SAMN02745217_02900"/>
<organism evidence="2 3">
    <name type="scientific">Anaerocolumna xylanovorans DSM 12503</name>
    <dbReference type="NCBI Taxonomy" id="1121345"/>
    <lineage>
        <taxon>Bacteria</taxon>
        <taxon>Bacillati</taxon>
        <taxon>Bacillota</taxon>
        <taxon>Clostridia</taxon>
        <taxon>Lachnospirales</taxon>
        <taxon>Lachnospiraceae</taxon>
        <taxon>Anaerocolumna</taxon>
    </lineage>
</organism>
<evidence type="ECO:0000259" key="1">
    <source>
        <dbReference type="Pfam" id="PF13145"/>
    </source>
</evidence>
<evidence type="ECO:0000313" key="3">
    <source>
        <dbReference type="Proteomes" id="UP000184612"/>
    </source>
</evidence>
<dbReference type="InterPro" id="IPR000297">
    <property type="entry name" value="PPIase_PpiC"/>
</dbReference>
<dbReference type="Gene3D" id="3.10.50.40">
    <property type="match status" value="1"/>
</dbReference>
<proteinExistence type="predicted"/>
<protein>
    <submittedName>
        <fullName evidence="2">PPIC-type PPIASE domain-containing protein</fullName>
    </submittedName>
</protein>
<dbReference type="Pfam" id="PF13145">
    <property type="entry name" value="Rotamase_2"/>
    <property type="match status" value="1"/>
</dbReference>
<dbReference type="PROSITE" id="PS51257">
    <property type="entry name" value="PROKAR_LIPOPROTEIN"/>
    <property type="match status" value="1"/>
</dbReference>
<keyword evidence="3" id="KW-1185">Reference proteome</keyword>
<dbReference type="InterPro" id="IPR046357">
    <property type="entry name" value="PPIase_dom_sf"/>
</dbReference>
<evidence type="ECO:0000313" key="2">
    <source>
        <dbReference type="EMBL" id="SHO50798.1"/>
    </source>
</evidence>
<feature type="domain" description="PpiC" evidence="1">
    <location>
        <begin position="198"/>
        <end position="284"/>
    </location>
</feature>
<dbReference type="Proteomes" id="UP000184612">
    <property type="component" value="Unassembled WGS sequence"/>
</dbReference>
<accession>A0A1M7YE74</accession>
<dbReference type="RefSeq" id="WP_073589553.1">
    <property type="nucleotide sequence ID" value="NZ_FRFD01000008.1"/>
</dbReference>
<dbReference type="OrthoDB" id="2063154at2"/>
<dbReference type="GO" id="GO:0003755">
    <property type="term" value="F:peptidyl-prolyl cis-trans isomerase activity"/>
    <property type="evidence" value="ECO:0007669"/>
    <property type="project" value="InterPro"/>
</dbReference>
<name>A0A1M7YE74_9FIRM</name>
<reference evidence="2 3" key="1">
    <citation type="submission" date="2016-12" db="EMBL/GenBank/DDBJ databases">
        <authorList>
            <person name="Song W.-J."/>
            <person name="Kurnit D.M."/>
        </authorList>
    </citation>
    <scope>NUCLEOTIDE SEQUENCE [LARGE SCALE GENOMIC DNA]</scope>
    <source>
        <strain evidence="2 3">DSM 12503</strain>
    </source>
</reference>